<evidence type="ECO:0000313" key="1">
    <source>
        <dbReference type="EMBL" id="CAG6536955.1"/>
    </source>
</evidence>
<dbReference type="EMBL" id="HBUE01215997">
    <property type="protein sequence ID" value="CAG6536955.1"/>
    <property type="molecule type" value="Transcribed_RNA"/>
</dbReference>
<protein>
    <submittedName>
        <fullName evidence="1">(northern house mosquito) hypothetical protein</fullName>
    </submittedName>
</protein>
<dbReference type="EMBL" id="HBUE01322554">
    <property type="protein sequence ID" value="CAG6588958.1"/>
    <property type="molecule type" value="Transcribed_RNA"/>
</dbReference>
<dbReference type="AlphaFoldDB" id="A0A8D8HKM8"/>
<proteinExistence type="predicted"/>
<sequence length="103" mass="11390">MDSFVHLTPMENCYPSMFAIVTNNPFDPVCRPIFYFHIFVKWRVCGVPSALPGRPARCLAGMLYGPDLVEAGNGPSGWSTKHCAEGYTLTLTYTTTPRISTAK</sequence>
<name>A0A8D8HKM8_CULPI</name>
<organism evidence="1">
    <name type="scientific">Culex pipiens</name>
    <name type="common">House mosquito</name>
    <dbReference type="NCBI Taxonomy" id="7175"/>
    <lineage>
        <taxon>Eukaryota</taxon>
        <taxon>Metazoa</taxon>
        <taxon>Ecdysozoa</taxon>
        <taxon>Arthropoda</taxon>
        <taxon>Hexapoda</taxon>
        <taxon>Insecta</taxon>
        <taxon>Pterygota</taxon>
        <taxon>Neoptera</taxon>
        <taxon>Endopterygota</taxon>
        <taxon>Diptera</taxon>
        <taxon>Nematocera</taxon>
        <taxon>Culicoidea</taxon>
        <taxon>Culicidae</taxon>
        <taxon>Culicinae</taxon>
        <taxon>Culicini</taxon>
        <taxon>Culex</taxon>
        <taxon>Culex</taxon>
    </lineage>
</organism>
<reference evidence="1" key="1">
    <citation type="submission" date="2021-05" db="EMBL/GenBank/DDBJ databases">
        <authorList>
            <person name="Alioto T."/>
            <person name="Alioto T."/>
            <person name="Gomez Garrido J."/>
        </authorList>
    </citation>
    <scope>NUCLEOTIDE SEQUENCE</scope>
</reference>
<accession>A0A8D8HKM8</accession>